<reference evidence="9" key="1">
    <citation type="submission" date="2015-03" db="EMBL/GenBank/DDBJ databases">
        <authorList>
            <consortium name="Pathogen Informatics"/>
        </authorList>
    </citation>
    <scope>NUCLEOTIDE SEQUENCE [LARGE SCALE GENOMIC DNA]</scope>
    <source>
        <strain evidence="9">NCTC11134</strain>
        <plasmid evidence="9">2</plasmid>
    </source>
</reference>
<feature type="transmembrane region" description="Helical" evidence="6">
    <location>
        <begin position="125"/>
        <end position="144"/>
    </location>
</feature>
<dbReference type="GO" id="GO:0046677">
    <property type="term" value="P:response to antibiotic"/>
    <property type="evidence" value="ECO:0007669"/>
    <property type="project" value="UniProtKB-KW"/>
</dbReference>
<dbReference type="PIRSF" id="PIRSF006648">
    <property type="entry name" value="DrrB"/>
    <property type="match status" value="1"/>
</dbReference>
<keyword evidence="2 6" id="KW-0812">Transmembrane</keyword>
<feature type="transmembrane region" description="Helical" evidence="6">
    <location>
        <begin position="150"/>
        <end position="177"/>
    </location>
</feature>
<keyword evidence="5" id="KW-0046">Antibiotic resistance</keyword>
<dbReference type="GO" id="GO:0140359">
    <property type="term" value="F:ABC-type transporter activity"/>
    <property type="evidence" value="ECO:0007669"/>
    <property type="project" value="InterPro"/>
</dbReference>
<evidence type="ECO:0000256" key="1">
    <source>
        <dbReference type="ARBA" id="ARBA00004141"/>
    </source>
</evidence>
<evidence type="ECO:0000256" key="6">
    <source>
        <dbReference type="RuleBase" id="RU361157"/>
    </source>
</evidence>
<dbReference type="KEGG" id="nfr:ERS450000_05802"/>
<dbReference type="PANTHER" id="PTHR43027">
    <property type="entry name" value="DOXORUBICIN RESISTANCE ABC TRANSPORTER PERMEASE PROTEIN DRRC-RELATED"/>
    <property type="match status" value="1"/>
</dbReference>
<comment type="subcellular location">
    <subcellularLocation>
        <location evidence="6">Cell membrane</location>
        <topology evidence="6">Multi-pass membrane protein</topology>
    </subcellularLocation>
    <subcellularLocation>
        <location evidence="1">Membrane</location>
        <topology evidence="1">Multi-pass membrane protein</topology>
    </subcellularLocation>
</comment>
<evidence type="ECO:0000256" key="4">
    <source>
        <dbReference type="ARBA" id="ARBA00023136"/>
    </source>
</evidence>
<evidence type="ECO:0000256" key="5">
    <source>
        <dbReference type="ARBA" id="ARBA00023251"/>
    </source>
</evidence>
<keyword evidence="6" id="KW-0813">Transport</keyword>
<proteinExistence type="inferred from homology"/>
<comment type="similarity">
    <text evidence="6">Belongs to the ABC-2 integral membrane protein family.</text>
</comment>
<dbReference type="InterPro" id="IPR052902">
    <property type="entry name" value="ABC-2_transporter"/>
</dbReference>
<dbReference type="AlphaFoldDB" id="A0A0H5PNF4"/>
<dbReference type="InterPro" id="IPR000412">
    <property type="entry name" value="ABC_2_transport"/>
</dbReference>
<keyword evidence="6" id="KW-1003">Cell membrane</keyword>
<feature type="transmembrane region" description="Helical" evidence="6">
    <location>
        <begin position="39"/>
        <end position="58"/>
    </location>
</feature>
<keyword evidence="3 6" id="KW-1133">Transmembrane helix</keyword>
<gene>
    <name evidence="8" type="primary">drrB_14</name>
    <name evidence="8" type="ORF">ERS450000_05802</name>
</gene>
<evidence type="ECO:0000259" key="7">
    <source>
        <dbReference type="PROSITE" id="PS51012"/>
    </source>
</evidence>
<dbReference type="Proteomes" id="UP000057820">
    <property type="component" value="Plasmid 2"/>
</dbReference>
<dbReference type="Pfam" id="PF01061">
    <property type="entry name" value="ABC2_membrane"/>
    <property type="match status" value="1"/>
</dbReference>
<name>A0A0H5PNF4_NOCFR</name>
<accession>A0A0H5PNF4</accession>
<feature type="transmembrane region" description="Helical" evidence="6">
    <location>
        <begin position="240"/>
        <end position="259"/>
    </location>
</feature>
<keyword evidence="8" id="KW-0614">Plasmid</keyword>
<sequence>MRTEPPVVTGPTETVALLGGQSVLHARRLLLRVARDPQIVVATVVFPAGLLMVLNAVTGRQVSAFAGASALYGTVPMVALVAAMSGSVAGAVALGRERDAGLPARFWVLPVHRGADPLARLLAEAARILVATAVMVIVGVLLGFRFQQGVLAGVVFLAVPLVFGLGFATMVFAAAMVTTRTAFVEAVSLLSSLLMFFSTGFVPLAAYPAWARPLVAHQPLTQAIDAMRGLSLGGPVRGPLLATLAWSAGAFAVFAGPALRGYRRAARSGAGRGA</sequence>
<dbReference type="RefSeq" id="WP_060594853.1">
    <property type="nucleotide sequence ID" value="NZ_CP031418.1"/>
</dbReference>
<dbReference type="PANTHER" id="PTHR43027:SF1">
    <property type="entry name" value="DOXORUBICIN RESISTANCE ABC TRANSPORTER PERMEASE PROTEIN DRRC-RELATED"/>
    <property type="match status" value="1"/>
</dbReference>
<feature type="domain" description="ABC transmembrane type-2" evidence="7">
    <location>
        <begin position="38"/>
        <end position="265"/>
    </location>
</feature>
<dbReference type="InterPro" id="IPR047817">
    <property type="entry name" value="ABC2_TM_bact-type"/>
</dbReference>
<dbReference type="InterPro" id="IPR013525">
    <property type="entry name" value="ABC2_TM"/>
</dbReference>
<evidence type="ECO:0000256" key="2">
    <source>
        <dbReference type="ARBA" id="ARBA00022692"/>
    </source>
</evidence>
<organism evidence="8 9">
    <name type="scientific">Nocardia farcinica</name>
    <dbReference type="NCBI Taxonomy" id="37329"/>
    <lineage>
        <taxon>Bacteria</taxon>
        <taxon>Bacillati</taxon>
        <taxon>Actinomycetota</taxon>
        <taxon>Actinomycetes</taxon>
        <taxon>Mycobacteriales</taxon>
        <taxon>Nocardiaceae</taxon>
        <taxon>Nocardia</taxon>
    </lineage>
</organism>
<geneLocation type="plasmid" evidence="8">
    <name>2</name>
</geneLocation>
<evidence type="ECO:0000313" key="8">
    <source>
        <dbReference type="EMBL" id="CRY83991.1"/>
    </source>
</evidence>
<dbReference type="GO" id="GO:0043190">
    <property type="term" value="C:ATP-binding cassette (ABC) transporter complex"/>
    <property type="evidence" value="ECO:0007669"/>
    <property type="project" value="InterPro"/>
</dbReference>
<protein>
    <recommendedName>
        <fullName evidence="6">Transport permease protein</fullName>
    </recommendedName>
</protein>
<evidence type="ECO:0000313" key="9">
    <source>
        <dbReference type="Proteomes" id="UP000057820"/>
    </source>
</evidence>
<dbReference type="EMBL" id="LN868939">
    <property type="protein sequence ID" value="CRY83991.1"/>
    <property type="molecule type" value="Genomic_DNA"/>
</dbReference>
<feature type="transmembrane region" description="Helical" evidence="6">
    <location>
        <begin position="189"/>
        <end position="210"/>
    </location>
</feature>
<keyword evidence="4 6" id="KW-0472">Membrane</keyword>
<evidence type="ECO:0000256" key="3">
    <source>
        <dbReference type="ARBA" id="ARBA00022989"/>
    </source>
</evidence>
<feature type="transmembrane region" description="Helical" evidence="6">
    <location>
        <begin position="70"/>
        <end position="95"/>
    </location>
</feature>
<dbReference type="PROSITE" id="PS51012">
    <property type="entry name" value="ABC_TM2"/>
    <property type="match status" value="1"/>
</dbReference>